<keyword evidence="2" id="KW-1185">Reference proteome</keyword>
<evidence type="ECO:0000313" key="2">
    <source>
        <dbReference type="Proteomes" id="UP000217758"/>
    </source>
</evidence>
<reference evidence="1 2" key="1">
    <citation type="journal article" date="2016" name="Microbiol. Immunol.">
        <title>Complete genome sequence of Streptococcus troglodytae TKU31 isolated from the oral cavity of a chimpanzee (Pan troglodytes).</title>
        <authorList>
            <person name="Okamoto M."/>
            <person name="Naito M."/>
            <person name="Miyanohara M."/>
            <person name="Imai S."/>
            <person name="Nomura Y."/>
            <person name="Saito W."/>
            <person name="Momoi Y."/>
            <person name="Takada K."/>
            <person name="Miyabe-Nishiwaki T."/>
            <person name="Tomonaga M."/>
            <person name="Hanada N."/>
        </authorList>
    </citation>
    <scope>NUCLEOTIDE SEQUENCE [LARGE SCALE GENOMIC DNA]</scope>
    <source>
        <strain evidence="2">TKU 31</strain>
    </source>
</reference>
<gene>
    <name evidence="1" type="ORF">SRT_17270</name>
</gene>
<protein>
    <submittedName>
        <fullName evidence="1">Uncharacterized protein</fullName>
    </submittedName>
</protein>
<accession>A0A1L7LLK0</accession>
<sequence>MEEKKQMSNVNLYQEIEVDELNTNFGKLIWQALLQPVIL</sequence>
<dbReference type="Proteomes" id="UP000217758">
    <property type="component" value="Chromosome"/>
</dbReference>
<proteinExistence type="predicted"/>
<dbReference type="AlphaFoldDB" id="A0A1L7LLK0"/>
<name>A0A1L7LLK0_9STRE</name>
<dbReference type="EMBL" id="AP014612">
    <property type="protein sequence ID" value="BAQ24988.1"/>
    <property type="molecule type" value="Genomic_DNA"/>
</dbReference>
<evidence type="ECO:0000313" key="1">
    <source>
        <dbReference type="EMBL" id="BAQ24988.1"/>
    </source>
</evidence>
<organism evidence="1 2">
    <name type="scientific">Streptococcus troglodytae</name>
    <dbReference type="NCBI Taxonomy" id="1111760"/>
    <lineage>
        <taxon>Bacteria</taxon>
        <taxon>Bacillati</taxon>
        <taxon>Bacillota</taxon>
        <taxon>Bacilli</taxon>
        <taxon>Lactobacillales</taxon>
        <taxon>Streptococcaceae</taxon>
        <taxon>Streptococcus</taxon>
    </lineage>
</organism>
<dbReference type="KEGG" id="strg:SRT_17270"/>